<feature type="signal peptide" evidence="4">
    <location>
        <begin position="1"/>
        <end position="21"/>
    </location>
</feature>
<keyword evidence="3 4" id="KW-0732">Signal</keyword>
<dbReference type="AlphaFoldDB" id="A0AA95L1I3"/>
<reference evidence="5" key="1">
    <citation type="submission" date="2023-05" db="EMBL/GenBank/DDBJ databases">
        <title>Comparative genomics of Bacillaceae isolates and their secondary metabolite potential.</title>
        <authorList>
            <person name="Song L."/>
            <person name="Nielsen L.J."/>
            <person name="Mohite O."/>
            <person name="Xu X."/>
            <person name="Weber T."/>
            <person name="Kovacs A.T."/>
        </authorList>
    </citation>
    <scope>NUCLEOTIDE SEQUENCE</scope>
    <source>
        <strain evidence="5">B2_4</strain>
    </source>
</reference>
<dbReference type="Gene3D" id="3.40.190.10">
    <property type="entry name" value="Periplasmic binding protein-like II"/>
    <property type="match status" value="2"/>
</dbReference>
<dbReference type="InterPro" id="IPR050490">
    <property type="entry name" value="Bact_solute-bd_prot1"/>
</dbReference>
<dbReference type="SUPFAM" id="SSF53850">
    <property type="entry name" value="Periplasmic binding protein-like II"/>
    <property type="match status" value="1"/>
</dbReference>
<dbReference type="PANTHER" id="PTHR43649:SF34">
    <property type="entry name" value="ABC TRANSPORTER PERIPLASMIC-BINDING PROTEIN YCJN-RELATED"/>
    <property type="match status" value="1"/>
</dbReference>
<dbReference type="InterPro" id="IPR006059">
    <property type="entry name" value="SBP"/>
</dbReference>
<feature type="chain" id="PRO_5041743565" evidence="4">
    <location>
        <begin position="22"/>
        <end position="426"/>
    </location>
</feature>
<keyword evidence="2" id="KW-0813">Transport</keyword>
<evidence type="ECO:0000256" key="1">
    <source>
        <dbReference type="ARBA" id="ARBA00008520"/>
    </source>
</evidence>
<dbReference type="PROSITE" id="PS51257">
    <property type="entry name" value="PROKAR_LIPOPROTEIN"/>
    <property type="match status" value="1"/>
</dbReference>
<proteinExistence type="inferred from homology"/>
<dbReference type="EMBL" id="CP126084">
    <property type="protein sequence ID" value="WHX47922.1"/>
    <property type="molecule type" value="Genomic_DNA"/>
</dbReference>
<evidence type="ECO:0000313" key="6">
    <source>
        <dbReference type="Proteomes" id="UP001177943"/>
    </source>
</evidence>
<sequence>MKTTRVMMSAVLFLCFLVVLVGCGSNSAGSSNDKTLTLLVEGGGPAFEVANRTAAKFEEQTGYKIKIDSVPYSGVYDKLKAEIDAKKSTHDVAIIDVLWFPSLAKGLEPLGNVLAEEQMNDFLPQLSESATINGELLGIPTWSNSKILLYHKGLFKDPNNQANFEKEFGYALKVPTSWKEYEDVAKFFTNTGMYGTSVFGQTGGDAVSSWLDHVTQAGVDSLVLDRNGEVNITEEPYVQSLTFLQNLVKDKVVPEDYLSIASSETAELFNNGKLAMQLAWGHFYLSSDKVLPGQIGAAPMIAGEKGIGAVPGPWYQVILKDSQKKDIAEQYLKFMYDQNELYMESLGVAARKSVFEKYIDIPQYAHVKAIEATLDGAQTQNRPQIEQWSQIENEVLSPMLQKVLSGSDPTTELTLAKKQIEEILGR</sequence>
<protein>
    <submittedName>
        <fullName evidence="5">Extracellular solute-binding protein</fullName>
    </submittedName>
</protein>
<evidence type="ECO:0000313" key="5">
    <source>
        <dbReference type="EMBL" id="WHX47922.1"/>
    </source>
</evidence>
<evidence type="ECO:0000256" key="4">
    <source>
        <dbReference type="SAM" id="SignalP"/>
    </source>
</evidence>
<dbReference type="Pfam" id="PF01547">
    <property type="entry name" value="SBP_bac_1"/>
    <property type="match status" value="1"/>
</dbReference>
<dbReference type="Proteomes" id="UP001177943">
    <property type="component" value="Chromosome"/>
</dbReference>
<evidence type="ECO:0000256" key="2">
    <source>
        <dbReference type="ARBA" id="ARBA00022448"/>
    </source>
</evidence>
<evidence type="ECO:0000256" key="3">
    <source>
        <dbReference type="ARBA" id="ARBA00022729"/>
    </source>
</evidence>
<name>A0AA95L1I3_9BACL</name>
<dbReference type="RefSeq" id="WP_283925407.1">
    <property type="nucleotide sequence ID" value="NZ_CP126084.1"/>
</dbReference>
<dbReference type="KEGG" id="pwn:QNH46_17530"/>
<gene>
    <name evidence="5" type="ORF">QNH46_17530</name>
</gene>
<organism evidence="5 6">
    <name type="scientific">Paenibacillus woosongensis</name>
    <dbReference type="NCBI Taxonomy" id="307580"/>
    <lineage>
        <taxon>Bacteria</taxon>
        <taxon>Bacillati</taxon>
        <taxon>Bacillota</taxon>
        <taxon>Bacilli</taxon>
        <taxon>Bacillales</taxon>
        <taxon>Paenibacillaceae</taxon>
        <taxon>Paenibacillus</taxon>
    </lineage>
</organism>
<comment type="similarity">
    <text evidence="1">Belongs to the bacterial solute-binding protein 1 family.</text>
</comment>
<accession>A0AA95L1I3</accession>
<dbReference type="PANTHER" id="PTHR43649">
    <property type="entry name" value="ARABINOSE-BINDING PROTEIN-RELATED"/>
    <property type="match status" value="1"/>
</dbReference>